<dbReference type="CDD" id="cd18793">
    <property type="entry name" value="SF2_C_SNF"/>
    <property type="match status" value="1"/>
</dbReference>
<dbReference type="Pfam" id="PF00271">
    <property type="entry name" value="Helicase_C"/>
    <property type="match status" value="1"/>
</dbReference>
<dbReference type="GO" id="GO:0042981">
    <property type="term" value="P:regulation of apoptotic process"/>
    <property type="evidence" value="ECO:0007669"/>
    <property type="project" value="InterPro"/>
</dbReference>
<dbReference type="SMART" id="SM00487">
    <property type="entry name" value="DEXDc"/>
    <property type="match status" value="1"/>
</dbReference>
<feature type="coiled-coil region" evidence="8">
    <location>
        <begin position="1091"/>
        <end position="1118"/>
    </location>
</feature>
<dbReference type="GO" id="GO:0005524">
    <property type="term" value="F:ATP binding"/>
    <property type="evidence" value="ECO:0007669"/>
    <property type="project" value="InterPro"/>
</dbReference>
<dbReference type="STRING" id="1266660.A0A1G4K4U7"/>
<dbReference type="Gene3D" id="3.30.40.10">
    <property type="entry name" value="Zinc/RING finger domain, C3HC4 (zinc finger)"/>
    <property type="match status" value="1"/>
</dbReference>
<keyword evidence="14" id="KW-1185">Reference proteome</keyword>
<dbReference type="InterPro" id="IPR013083">
    <property type="entry name" value="Znf_RING/FYVE/PHD"/>
</dbReference>
<evidence type="ECO:0000256" key="3">
    <source>
        <dbReference type="ARBA" id="ARBA00022771"/>
    </source>
</evidence>
<dbReference type="InterPro" id="IPR038718">
    <property type="entry name" value="SNF2-like_sf"/>
</dbReference>
<evidence type="ECO:0000313" key="14">
    <source>
        <dbReference type="Proteomes" id="UP000190274"/>
    </source>
</evidence>
<keyword evidence="8" id="KW-0175">Coiled coil</keyword>
<evidence type="ECO:0000256" key="8">
    <source>
        <dbReference type="SAM" id="Coils"/>
    </source>
</evidence>
<evidence type="ECO:0000256" key="1">
    <source>
        <dbReference type="ARBA" id="ARBA00022723"/>
    </source>
</evidence>
<dbReference type="InterPro" id="IPR001315">
    <property type="entry name" value="CARD"/>
</dbReference>
<feature type="compositionally biased region" description="Acidic residues" evidence="9">
    <location>
        <begin position="1493"/>
        <end position="1507"/>
    </location>
</feature>
<keyword evidence="2" id="KW-0547">Nucleotide-binding</keyword>
<dbReference type="InterPro" id="IPR014001">
    <property type="entry name" value="Helicase_ATP-bd"/>
</dbReference>
<dbReference type="InterPro" id="IPR000330">
    <property type="entry name" value="SNF2_N"/>
</dbReference>
<dbReference type="Pfam" id="PF26021">
    <property type="entry name" value="Ferritin_C144_05"/>
    <property type="match status" value="1"/>
</dbReference>
<feature type="region of interest" description="Disordered" evidence="9">
    <location>
        <begin position="129"/>
        <end position="148"/>
    </location>
</feature>
<evidence type="ECO:0000256" key="6">
    <source>
        <dbReference type="ARBA" id="ARBA00022840"/>
    </source>
</evidence>
<evidence type="ECO:0000256" key="7">
    <source>
        <dbReference type="PROSITE-ProRule" id="PRU00175"/>
    </source>
</evidence>
<dbReference type="Gene3D" id="3.40.50.300">
    <property type="entry name" value="P-loop containing nucleotide triphosphate hydrolases"/>
    <property type="match status" value="1"/>
</dbReference>
<reference evidence="13 14" key="1">
    <citation type="submission" date="2016-03" db="EMBL/GenBank/DDBJ databases">
        <authorList>
            <person name="Devillers H."/>
        </authorList>
    </citation>
    <scope>NUCLEOTIDE SEQUENCE [LARGE SCALE GENOMIC DNA]</scope>
    <source>
        <strain evidence="13">CBS 10888</strain>
    </source>
</reference>
<dbReference type="SUPFAM" id="SSF52540">
    <property type="entry name" value="P-loop containing nucleoside triphosphate hydrolases"/>
    <property type="match status" value="2"/>
</dbReference>
<feature type="coiled-coil region" evidence="8">
    <location>
        <begin position="953"/>
        <end position="1004"/>
    </location>
</feature>
<dbReference type="OrthoDB" id="5330228at2759"/>
<dbReference type="GO" id="GO:0000209">
    <property type="term" value="P:protein polyubiquitination"/>
    <property type="evidence" value="ECO:0007669"/>
    <property type="project" value="TreeGrafter"/>
</dbReference>
<dbReference type="Proteomes" id="UP000190274">
    <property type="component" value="Chromosome H"/>
</dbReference>
<dbReference type="PROSITE" id="PS00518">
    <property type="entry name" value="ZF_RING_1"/>
    <property type="match status" value="1"/>
</dbReference>
<evidence type="ECO:0000256" key="4">
    <source>
        <dbReference type="ARBA" id="ARBA00022801"/>
    </source>
</evidence>
<proteinExistence type="predicted"/>
<evidence type="ECO:0000256" key="9">
    <source>
        <dbReference type="SAM" id="MobiDB-lite"/>
    </source>
</evidence>
<evidence type="ECO:0000256" key="2">
    <source>
        <dbReference type="ARBA" id="ARBA00022741"/>
    </source>
</evidence>
<feature type="region of interest" description="Disordered" evidence="9">
    <location>
        <begin position="1477"/>
        <end position="1507"/>
    </location>
</feature>
<organism evidence="13 14">
    <name type="scientific">Lachancea dasiensis</name>
    <dbReference type="NCBI Taxonomy" id="1072105"/>
    <lineage>
        <taxon>Eukaryota</taxon>
        <taxon>Fungi</taxon>
        <taxon>Dikarya</taxon>
        <taxon>Ascomycota</taxon>
        <taxon>Saccharomycotina</taxon>
        <taxon>Saccharomycetes</taxon>
        <taxon>Saccharomycetales</taxon>
        <taxon>Saccharomycetaceae</taxon>
        <taxon>Lachancea</taxon>
    </lineage>
</organism>
<dbReference type="GO" id="GO:0005634">
    <property type="term" value="C:nucleus"/>
    <property type="evidence" value="ECO:0007669"/>
    <property type="project" value="TreeGrafter"/>
</dbReference>
<dbReference type="PROSITE" id="PS50209">
    <property type="entry name" value="CARD"/>
    <property type="match status" value="1"/>
</dbReference>
<dbReference type="Gene3D" id="3.40.50.10810">
    <property type="entry name" value="Tandem AAA-ATPase domain"/>
    <property type="match status" value="1"/>
</dbReference>
<dbReference type="Pfam" id="PF00176">
    <property type="entry name" value="SNF2-rel_dom"/>
    <property type="match status" value="1"/>
</dbReference>
<dbReference type="InterPro" id="IPR059033">
    <property type="entry name" value="C144_05_dom"/>
</dbReference>
<dbReference type="GO" id="GO:0008270">
    <property type="term" value="F:zinc ion binding"/>
    <property type="evidence" value="ECO:0007669"/>
    <property type="project" value="UniProtKB-KW"/>
</dbReference>
<evidence type="ECO:0000259" key="11">
    <source>
        <dbReference type="PROSITE" id="PS50209"/>
    </source>
</evidence>
<dbReference type="InterPro" id="IPR049730">
    <property type="entry name" value="SNF2/RAD54-like_C"/>
</dbReference>
<dbReference type="PROSITE" id="PS51194">
    <property type="entry name" value="HELICASE_CTER"/>
    <property type="match status" value="1"/>
</dbReference>
<name>A0A1G4K4U7_9SACH</name>
<dbReference type="SMART" id="SM00184">
    <property type="entry name" value="RING"/>
    <property type="match status" value="1"/>
</dbReference>
<dbReference type="CDD" id="cd23135">
    <property type="entry name" value="RING-HC_IRC20-like"/>
    <property type="match status" value="1"/>
</dbReference>
<dbReference type="PANTHER" id="PTHR45865:SF1">
    <property type="entry name" value="E3 UBIQUITIN-PROTEIN LIGASE SHPRH"/>
    <property type="match status" value="1"/>
</dbReference>
<evidence type="ECO:0000259" key="10">
    <source>
        <dbReference type="PROSITE" id="PS50089"/>
    </source>
</evidence>
<feature type="domain" description="CARD" evidence="11">
    <location>
        <begin position="952"/>
        <end position="1022"/>
    </location>
</feature>
<keyword evidence="3 7" id="KW-0863">Zinc-finger</keyword>
<evidence type="ECO:0000259" key="12">
    <source>
        <dbReference type="PROSITE" id="PS51194"/>
    </source>
</evidence>
<sequence length="1526" mass="175482">MGLREVFALKADLYASPDEIAAGEEWQQPVIVDTKIKRLKTDMESSVSILKCRLGSCTAVQGESGVKLFVTVEFHTTSDQQFFIVSHASRPILKCNVSAVRESVELPLQVLTQKCLERDLKLRAQDLKSQELGEKNRPRKKRKTGVARNVGVASRIPTRYRELVCSDACLSMSGGDKVEWLLEFEITLRYKPNATNNFSPETNQFLDNIFSKKSRPHYVKHEITHHYVQRQFNHQTAKYTKDLHLRASEMLADVPQLNVKLLRFQKESVQWMLDKEGYLSNQNNMHNAGRSSDPEEICELLNAHVSFGYELMHLPDNTKMLWNKFTGFIISLQEATSILESLENQELQAQGVLSEEMGLGKTLEILALILINRRRIVGNLTFTTRANKEIRKAATSLIVCPESILRQWIDEIEMHVGNDSTRDLSVRNISHGITPLAVFHYKGFQEVKSFFQTDDIATIVEQLSNFDIVICSYTTVSSEVHYAEFGTAVRYRRGSAPKYDYSSPLSLLQFHRIILDEVQTLRGESTNAARCTGLLHRVHTWGVSGTPINSITDFKTVLSYLRFHPFQDSPKIVDLVRKGVARKNRRPDEHGGTRSENSSMSLVRGVHFDANDLMDLFPRFNLSIRHSKVDVADQIRIPKQHNYIVPLEFFPIEQDNYMNLWNAFLEISQYQNDGRGRTTLTPKDLNHWLGLLRKTCCHALMPKPTLRQESEPDSVTIQTMDNILLSMREDVLEKIESLHRENYTLKIQHAQVNMELNDEPLKAANSFITLREELRNDLKAKFDVTFSMEKSEESSIAENESGFNKLSAKSYLDLLHQVFFFIATAYYFLGSKKLEGVDEENEKRSNMLAEGPSDSEMKRQGYSEVYSQKELEQIYVYQQLEQDNYGFAETLRKAILADRIKKVDNEIEEVKQFFSSQKQSSSCTLAEISLSVDEDYSSNMGVALCYKRLKNLVQRLNTQASQFNGLLDRLQEVSYRALITEYDEENEENKAKDYEATIENQDKAFALLDCLERLLTNREDAASSDEEIELSSNLFRNTETFSDHHVGLASQLELIEGPSLKMIFTELKNVTIVKSLSSSMSDSKHSFEAYLVRYESQIPRIKKEIKQMRDNMKKFNEIYNAKTNYFSNLQKISDSLVSLIQLEPAARAIILKNTKDNIVLNENIRKINNLKSRLKYLETLTDLRQSLDLKRKFNCTICLSEIYMGSMIKCGHFFCKNCIYSWLKNKSACPLCKMETTISEVYTFKFQDTQAEPPFDRMEIEVGPLSDKEQEVRGRAISQPAIRDSEYPRKYTRYPNLEKIHQLSLKETYGTKVDFAVKLVLYLQICHQEILDQEPSAKAPQIIIYSQYSDFLDILSKVLTRHAVKHFNTSGTSRFSKSIERFKKNPEISCLLLDVKKQATGLTLVNATHVFIMEPIINDSGEIQAINRTHRIGQTRETYIWNFVVRNTVEHNIVKYKSILEEKRALHKDEQRSLKARKQVVNAEDVSGNSSEGSEDEDEEYSINVEGDESVSGKHIWNCFFQSNEL</sequence>
<dbReference type="GO" id="GO:0016787">
    <property type="term" value="F:hydrolase activity"/>
    <property type="evidence" value="ECO:0007669"/>
    <property type="project" value="UniProtKB-KW"/>
</dbReference>
<keyword evidence="1" id="KW-0479">Metal-binding</keyword>
<dbReference type="InterPro" id="IPR052583">
    <property type="entry name" value="ATP-helicase/E3_Ub-Ligase"/>
</dbReference>
<dbReference type="InterPro" id="IPR001841">
    <property type="entry name" value="Znf_RING"/>
</dbReference>
<keyword evidence="5" id="KW-0862">Zinc</keyword>
<keyword evidence="6" id="KW-0067">ATP-binding</keyword>
<dbReference type="InterPro" id="IPR001650">
    <property type="entry name" value="Helicase_C-like"/>
</dbReference>
<dbReference type="PANTHER" id="PTHR45865">
    <property type="entry name" value="E3 UBIQUITIN-PROTEIN LIGASE SHPRH FAMILY MEMBER"/>
    <property type="match status" value="1"/>
</dbReference>
<dbReference type="GO" id="GO:0061630">
    <property type="term" value="F:ubiquitin protein ligase activity"/>
    <property type="evidence" value="ECO:0007669"/>
    <property type="project" value="TreeGrafter"/>
</dbReference>
<evidence type="ECO:0000256" key="5">
    <source>
        <dbReference type="ARBA" id="ARBA00022833"/>
    </source>
</evidence>
<evidence type="ECO:0000313" key="13">
    <source>
        <dbReference type="EMBL" id="SCU98802.1"/>
    </source>
</evidence>
<accession>A0A1G4K4U7</accession>
<dbReference type="Pfam" id="PF13923">
    <property type="entry name" value="zf-C3HC4_2"/>
    <property type="match status" value="1"/>
</dbReference>
<dbReference type="InterPro" id="IPR027417">
    <property type="entry name" value="P-loop_NTPase"/>
</dbReference>
<dbReference type="EMBL" id="LT598461">
    <property type="protein sequence ID" value="SCU98802.1"/>
    <property type="molecule type" value="Genomic_DNA"/>
</dbReference>
<dbReference type="SUPFAM" id="SSF57850">
    <property type="entry name" value="RING/U-box"/>
    <property type="match status" value="1"/>
</dbReference>
<dbReference type="PROSITE" id="PS50089">
    <property type="entry name" value="ZF_RING_2"/>
    <property type="match status" value="1"/>
</dbReference>
<protein>
    <submittedName>
        <fullName evidence="13">LADA_0H15456g1_1</fullName>
    </submittedName>
</protein>
<gene>
    <name evidence="13" type="ORF">LADA_0H15456G</name>
</gene>
<feature type="domain" description="Helicase C-terminal" evidence="12">
    <location>
        <begin position="1318"/>
        <end position="1475"/>
    </location>
</feature>
<dbReference type="InterPro" id="IPR017907">
    <property type="entry name" value="Znf_RING_CS"/>
</dbReference>
<feature type="domain" description="RING-type" evidence="10">
    <location>
        <begin position="1195"/>
        <end position="1233"/>
    </location>
</feature>
<keyword evidence="4" id="KW-0378">Hydrolase</keyword>
<dbReference type="GO" id="GO:0006974">
    <property type="term" value="P:DNA damage response"/>
    <property type="evidence" value="ECO:0007669"/>
    <property type="project" value="TreeGrafter"/>
</dbReference>